<feature type="non-terminal residue" evidence="1">
    <location>
        <position position="1"/>
    </location>
</feature>
<dbReference type="EMBL" id="JABFAF010000002">
    <property type="protein sequence ID" value="MBA0849289.1"/>
    <property type="molecule type" value="Genomic_DNA"/>
</dbReference>
<comment type="caution">
    <text evidence="1">The sequence shown here is derived from an EMBL/GenBank/DDBJ whole genome shotgun (WGS) entry which is preliminary data.</text>
</comment>
<dbReference type="AlphaFoldDB" id="A0A7J9KSV3"/>
<accession>A0A7J9KSV3</accession>
<organism evidence="1 2">
    <name type="scientific">Gossypium schwendimanii</name>
    <name type="common">Cotton</name>
    <dbReference type="NCBI Taxonomy" id="34291"/>
    <lineage>
        <taxon>Eukaryota</taxon>
        <taxon>Viridiplantae</taxon>
        <taxon>Streptophyta</taxon>
        <taxon>Embryophyta</taxon>
        <taxon>Tracheophyta</taxon>
        <taxon>Spermatophyta</taxon>
        <taxon>Magnoliopsida</taxon>
        <taxon>eudicotyledons</taxon>
        <taxon>Gunneridae</taxon>
        <taxon>Pentapetalae</taxon>
        <taxon>rosids</taxon>
        <taxon>malvids</taxon>
        <taxon>Malvales</taxon>
        <taxon>Malvaceae</taxon>
        <taxon>Malvoideae</taxon>
        <taxon>Gossypium</taxon>
    </lineage>
</organism>
<gene>
    <name evidence="1" type="ORF">Goshw_014008</name>
</gene>
<dbReference type="Proteomes" id="UP000593576">
    <property type="component" value="Unassembled WGS sequence"/>
</dbReference>
<evidence type="ECO:0000313" key="2">
    <source>
        <dbReference type="Proteomes" id="UP000593576"/>
    </source>
</evidence>
<protein>
    <submittedName>
        <fullName evidence="1">Uncharacterized protein</fullName>
    </submittedName>
</protein>
<evidence type="ECO:0000313" key="1">
    <source>
        <dbReference type="EMBL" id="MBA0849289.1"/>
    </source>
</evidence>
<proteinExistence type="predicted"/>
<name>A0A7J9KSV3_GOSSC</name>
<reference evidence="1 2" key="1">
    <citation type="journal article" date="2019" name="Genome Biol. Evol.">
        <title>Insights into the evolution of the New World diploid cottons (Gossypium, subgenus Houzingenia) based on genome sequencing.</title>
        <authorList>
            <person name="Grover C.E."/>
            <person name="Arick M.A. 2nd"/>
            <person name="Thrash A."/>
            <person name="Conover J.L."/>
            <person name="Sanders W.S."/>
            <person name="Peterson D.G."/>
            <person name="Frelichowski J.E."/>
            <person name="Scheffler J.A."/>
            <person name="Scheffler B.E."/>
            <person name="Wendel J.F."/>
        </authorList>
    </citation>
    <scope>NUCLEOTIDE SEQUENCE [LARGE SCALE GENOMIC DNA]</scope>
    <source>
        <strain evidence="1">1</strain>
        <tissue evidence="1">Leaf</tissue>
    </source>
</reference>
<sequence>MADIGDNGMLVLVAGKERMRALMWVRAVQEELRVQERSWWMCPFRSCRVWRGVKRRGWVAKALFSGLVVAKDSIAAKIGAIIIALDVYLVMGWKGKDSLIIEIGSNEDIKNRMDRVGDVSFSKAEKHGNEMASAL</sequence>
<keyword evidence="2" id="KW-1185">Reference proteome</keyword>